<comment type="caution">
    <text evidence="1">The sequence shown here is derived from an EMBL/GenBank/DDBJ whole genome shotgun (WGS) entry which is preliminary data.</text>
</comment>
<name>A0AAN9U6I6_9PEZI</name>
<proteinExistence type="predicted"/>
<dbReference type="Proteomes" id="UP001320245">
    <property type="component" value="Unassembled WGS sequence"/>
</dbReference>
<gene>
    <name evidence="1" type="ORF">SLS53_004887</name>
</gene>
<sequence>MLFKGYKEGRPSDGSQWVIHLPEDDPEAFDIIANIIHGNVHKLPRGMSIHIFYKTCILAEKYLMLHVLRNHVRQWYDKMWWCVYRRNGQIDPDEIQQHTSIACLLGNHKSLWAAITYYAYACRVVDDELIHWRKDPLLSGSETQSEVGEITEYSKLLAEEVPFLPEFCFDIIQALRLELLEKIMGTKEYLGWLGSVFCFGGGEHSPACKLDDISETDCERIVFAQIRTVMDEYGLTEKAPFLLSGDWAASVNELVDFGSATRIGKLCIARTALKACEERNN</sequence>
<evidence type="ECO:0000313" key="2">
    <source>
        <dbReference type="Proteomes" id="UP001320245"/>
    </source>
</evidence>
<reference evidence="1 2" key="1">
    <citation type="journal article" date="2023" name="PLoS ONE">
        <title>Cytospora paraplurivora sp. nov. isolated from orchards with fruit tree decline syndrome in Ontario, Canada.</title>
        <authorList>
            <person name="Ilyukhin E."/>
            <person name="Nguyen H.D.T."/>
            <person name="Castle A.J."/>
            <person name="Ellouze W."/>
        </authorList>
    </citation>
    <scope>NUCLEOTIDE SEQUENCE [LARGE SCALE GENOMIC DNA]</scope>
    <source>
        <strain evidence="1 2">FDS-564</strain>
    </source>
</reference>
<dbReference type="EMBL" id="JAJSPL020000017">
    <property type="protein sequence ID" value="KAK7741823.1"/>
    <property type="molecule type" value="Genomic_DNA"/>
</dbReference>
<organism evidence="1 2">
    <name type="scientific">Cytospora paraplurivora</name>
    <dbReference type="NCBI Taxonomy" id="2898453"/>
    <lineage>
        <taxon>Eukaryota</taxon>
        <taxon>Fungi</taxon>
        <taxon>Dikarya</taxon>
        <taxon>Ascomycota</taxon>
        <taxon>Pezizomycotina</taxon>
        <taxon>Sordariomycetes</taxon>
        <taxon>Sordariomycetidae</taxon>
        <taxon>Diaporthales</taxon>
        <taxon>Cytosporaceae</taxon>
        <taxon>Cytospora</taxon>
    </lineage>
</organism>
<accession>A0AAN9U6I6</accession>
<keyword evidence="2" id="KW-1185">Reference proteome</keyword>
<evidence type="ECO:0000313" key="1">
    <source>
        <dbReference type="EMBL" id="KAK7741823.1"/>
    </source>
</evidence>
<protein>
    <submittedName>
        <fullName evidence="1">Uncharacterized protein</fullName>
    </submittedName>
</protein>
<dbReference type="AlphaFoldDB" id="A0AAN9U6I6"/>